<dbReference type="Proteomes" id="UP000499080">
    <property type="component" value="Unassembled WGS sequence"/>
</dbReference>
<organism evidence="3 4">
    <name type="scientific">Araneus ventricosus</name>
    <name type="common">Orbweaver spider</name>
    <name type="synonym">Epeira ventricosa</name>
    <dbReference type="NCBI Taxonomy" id="182803"/>
    <lineage>
        <taxon>Eukaryota</taxon>
        <taxon>Metazoa</taxon>
        <taxon>Ecdysozoa</taxon>
        <taxon>Arthropoda</taxon>
        <taxon>Chelicerata</taxon>
        <taxon>Arachnida</taxon>
        <taxon>Araneae</taxon>
        <taxon>Araneomorphae</taxon>
        <taxon>Entelegynae</taxon>
        <taxon>Araneoidea</taxon>
        <taxon>Araneidae</taxon>
        <taxon>Araneus</taxon>
    </lineage>
</organism>
<dbReference type="OrthoDB" id="6777682at2759"/>
<accession>A0A4Y2WDG6</accession>
<dbReference type="AlphaFoldDB" id="A0A4Y2WDG6"/>
<reference evidence="3 4" key="1">
    <citation type="journal article" date="2019" name="Sci. Rep.">
        <title>Orb-weaving spider Araneus ventricosus genome elucidates the spidroin gene catalogue.</title>
        <authorList>
            <person name="Kono N."/>
            <person name="Nakamura H."/>
            <person name="Ohtoshi R."/>
            <person name="Moran D.A.P."/>
            <person name="Shinohara A."/>
            <person name="Yoshida Y."/>
            <person name="Fujiwara M."/>
            <person name="Mori M."/>
            <person name="Tomita M."/>
            <person name="Arakawa K."/>
        </authorList>
    </citation>
    <scope>NUCLEOTIDE SEQUENCE [LARGE SCALE GENOMIC DNA]</scope>
</reference>
<dbReference type="PANTHER" id="PTHR46599:SF3">
    <property type="entry name" value="PIGGYBAC TRANSPOSABLE ELEMENT-DERIVED PROTEIN 4"/>
    <property type="match status" value="1"/>
</dbReference>
<evidence type="ECO:0000259" key="1">
    <source>
        <dbReference type="Pfam" id="PF13843"/>
    </source>
</evidence>
<dbReference type="PANTHER" id="PTHR46599">
    <property type="entry name" value="PIGGYBAC TRANSPOSABLE ELEMENT-DERIVED PROTEIN 4"/>
    <property type="match status" value="1"/>
</dbReference>
<keyword evidence="4" id="KW-1185">Reference proteome</keyword>
<protein>
    <recommendedName>
        <fullName evidence="1">PiggyBac transposable element-derived protein domain-containing protein</fullName>
    </recommendedName>
</protein>
<dbReference type="Pfam" id="PF13843">
    <property type="entry name" value="DDE_Tnp_1_7"/>
    <property type="match status" value="1"/>
</dbReference>
<evidence type="ECO:0000313" key="4">
    <source>
        <dbReference type="Proteomes" id="UP000499080"/>
    </source>
</evidence>
<proteinExistence type="predicted"/>
<dbReference type="EMBL" id="BGPR01006248">
    <property type="protein sequence ID" value="GBN17363.1"/>
    <property type="molecule type" value="Genomic_DNA"/>
</dbReference>
<sequence length="125" mass="14766">MRLNRGVPKELAEIELSERQSCLVRKGDMSLVGFRDRRHVYVLTTKLPANFIEKTVYHKGGHETYYLKPKHIHHYNESMGDVDAVDQALEPYNCARKSYTWFKKLGLHIIHRMLLNANVFYNIYK</sequence>
<comment type="caution">
    <text evidence="3">The sequence shown here is derived from an EMBL/GenBank/DDBJ whole genome shotgun (WGS) entry which is preliminary data.</text>
</comment>
<dbReference type="InterPro" id="IPR029526">
    <property type="entry name" value="PGBD"/>
</dbReference>
<dbReference type="EMBL" id="BGPR01058919">
    <property type="protein sequence ID" value="GBO35001.1"/>
    <property type="molecule type" value="Genomic_DNA"/>
</dbReference>
<evidence type="ECO:0000313" key="3">
    <source>
        <dbReference type="EMBL" id="GBO35001.1"/>
    </source>
</evidence>
<name>A0A4Y2WDG6_ARAVE</name>
<gene>
    <name evidence="2" type="ORF">AVEN_149642_1</name>
    <name evidence="3" type="ORF">AVEN_165904_1</name>
</gene>
<evidence type="ECO:0000313" key="2">
    <source>
        <dbReference type="EMBL" id="GBN17363.1"/>
    </source>
</evidence>
<feature type="domain" description="PiggyBac transposable element-derived protein" evidence="1">
    <location>
        <begin position="4"/>
        <end position="117"/>
    </location>
</feature>